<organism evidence="2 3">
    <name type="scientific">Stenomitos frigidus AS-A4</name>
    <dbReference type="NCBI Taxonomy" id="2933935"/>
    <lineage>
        <taxon>Bacteria</taxon>
        <taxon>Bacillati</taxon>
        <taxon>Cyanobacteriota</taxon>
        <taxon>Cyanophyceae</taxon>
        <taxon>Leptolyngbyales</taxon>
        <taxon>Leptolyngbyaceae</taxon>
        <taxon>Stenomitos</taxon>
    </lineage>
</organism>
<comment type="caution">
    <text evidence="2">The sequence shown here is derived from an EMBL/GenBank/DDBJ whole genome shotgun (WGS) entry which is preliminary data.</text>
</comment>
<dbReference type="Gene3D" id="3.30.870.10">
    <property type="entry name" value="Endonuclease Chain A"/>
    <property type="match status" value="1"/>
</dbReference>
<dbReference type="PANTHER" id="PTHR21248:SF22">
    <property type="entry name" value="PHOSPHOLIPASE D"/>
    <property type="match status" value="1"/>
</dbReference>
<dbReference type="Pfam" id="PF13091">
    <property type="entry name" value="PLDc_2"/>
    <property type="match status" value="1"/>
</dbReference>
<dbReference type="CDD" id="cd09132">
    <property type="entry name" value="PLDc_unchar4"/>
    <property type="match status" value="1"/>
</dbReference>
<dbReference type="EMBL" id="JAMPLM010000012">
    <property type="protein sequence ID" value="MEP1059715.1"/>
    <property type="molecule type" value="Genomic_DNA"/>
</dbReference>
<dbReference type="InterPro" id="IPR047955">
    <property type="entry name" value="DrmC-like"/>
</dbReference>
<name>A0ABV0KMV6_9CYAN</name>
<sequence length="266" mass="29225">MAILSAKLLEQLRQVAQEVPDSTLDSLLRVLMTIGFSESSTLKHKLLPLLPRASWRQLLSALIDVWQTEALLLDGNAIAVALATAAHCRKSLQHELAAELVWTGPNPEALPLRRTDQALLQLIRAAQQDLLIVSFAIYNIPEIVQALIVALDRGVNVRIIAETPEASDGKISFGMAATFGSELLERSRVYVWPKGKRPVDEQGRFGSLHAKCAVCDQQHLFLSSANLTAYAMSLNIEMGVLIHNRNLSEQVIQQINSLISSGVLTH</sequence>
<gene>
    <name evidence="2" type="primary">drmC</name>
    <name evidence="2" type="ORF">NDI38_14835</name>
</gene>
<feature type="domain" description="Phospholipase D-like" evidence="1">
    <location>
        <begin position="119"/>
        <end position="258"/>
    </location>
</feature>
<accession>A0ABV0KMV6</accession>
<proteinExistence type="predicted"/>
<dbReference type="SUPFAM" id="SSF56024">
    <property type="entry name" value="Phospholipase D/nuclease"/>
    <property type="match status" value="1"/>
</dbReference>
<dbReference type="InterPro" id="IPR025202">
    <property type="entry name" value="PLD-like_dom"/>
</dbReference>
<evidence type="ECO:0000313" key="3">
    <source>
        <dbReference type="Proteomes" id="UP001476950"/>
    </source>
</evidence>
<evidence type="ECO:0000313" key="2">
    <source>
        <dbReference type="EMBL" id="MEP1059715.1"/>
    </source>
</evidence>
<dbReference type="PANTHER" id="PTHR21248">
    <property type="entry name" value="CARDIOLIPIN SYNTHASE"/>
    <property type="match status" value="1"/>
</dbReference>
<reference evidence="2 3" key="1">
    <citation type="submission" date="2022-04" db="EMBL/GenBank/DDBJ databases">
        <title>Positive selection, recombination, and allopatry shape intraspecific diversity of widespread and dominant cyanobacteria.</title>
        <authorList>
            <person name="Wei J."/>
            <person name="Shu W."/>
            <person name="Hu C."/>
        </authorList>
    </citation>
    <scope>NUCLEOTIDE SEQUENCE [LARGE SCALE GENOMIC DNA]</scope>
    <source>
        <strain evidence="2 3">AS-A4</strain>
    </source>
</reference>
<dbReference type="Proteomes" id="UP001476950">
    <property type="component" value="Unassembled WGS sequence"/>
</dbReference>
<dbReference type="NCBIfam" id="NF038319">
    <property type="entry name" value="DISARM_DrmC_I"/>
    <property type="match status" value="1"/>
</dbReference>
<dbReference type="RefSeq" id="WP_190452180.1">
    <property type="nucleotide sequence ID" value="NZ_JAMPLM010000012.1"/>
</dbReference>
<keyword evidence="3" id="KW-1185">Reference proteome</keyword>
<protein>
    <submittedName>
        <fullName evidence="2">DISARM system phospholipase D-like protein DrmC</fullName>
    </submittedName>
</protein>
<evidence type="ECO:0000259" key="1">
    <source>
        <dbReference type="Pfam" id="PF13091"/>
    </source>
</evidence>